<evidence type="ECO:0008006" key="3">
    <source>
        <dbReference type="Google" id="ProtNLM"/>
    </source>
</evidence>
<dbReference type="Gene3D" id="2.70.50.60">
    <property type="entry name" value="abc- transporter (atp binding component) like domain"/>
    <property type="match status" value="1"/>
</dbReference>
<dbReference type="Pfam" id="PF03567">
    <property type="entry name" value="Sulfotransfer_2"/>
    <property type="match status" value="1"/>
</dbReference>
<organism evidence="1 2">
    <name type="scientific">Burkholderia savannae</name>
    <dbReference type="NCBI Taxonomy" id="1637837"/>
    <lineage>
        <taxon>Bacteria</taxon>
        <taxon>Pseudomonadati</taxon>
        <taxon>Pseudomonadota</taxon>
        <taxon>Betaproteobacteria</taxon>
        <taxon>Burkholderiales</taxon>
        <taxon>Burkholderiaceae</taxon>
        <taxon>Burkholderia</taxon>
        <taxon>pseudomallei group</taxon>
    </lineage>
</organism>
<reference evidence="1 2" key="1">
    <citation type="submission" date="2015-11" db="EMBL/GenBank/DDBJ databases">
        <authorList>
            <person name="Sahl J."/>
            <person name="Wagner D."/>
            <person name="Keim P."/>
        </authorList>
    </citation>
    <scope>NUCLEOTIDE SEQUENCE [LARGE SCALE GENOMIC DNA]</scope>
    <source>
        <strain evidence="1 2">BDU18</strain>
    </source>
</reference>
<protein>
    <recommendedName>
        <fullName evidence="3">Wzt C-terminal domain-containing protein</fullName>
    </recommendedName>
</protein>
<proteinExistence type="predicted"/>
<dbReference type="EMBL" id="LNJQ01000001">
    <property type="protein sequence ID" value="KWZ42122.1"/>
    <property type="molecule type" value="Genomic_DNA"/>
</dbReference>
<dbReference type="InterPro" id="IPR027417">
    <property type="entry name" value="P-loop_NTPase"/>
</dbReference>
<keyword evidence="2" id="KW-1185">Reference proteome</keyword>
<sequence>MQGSQPVFSGRIIFDHLPKTAGQAVNAWLRSELGRDNVTPNLIGEHRELIRRYGGEYSVISAHIEFEGGRLDPRYQYFTCLREPIDRALSWLFFVVKNHDRGQLPDLWEHARRFIDMHRDDEGHVHAADRLGDVNLDFGHFANVYVEHFANASSVALRSDDEKLAAALETIEQYDVWGLYEEMSDFVAAVALKVGIEVPAQLAKVNVTVARPKVNEVPSALLRRLSALNELDIEFYRLMHERWQRERSLRTTSLVALPDGWHPYEREGSRPYTAPEFTLLSVTREGGGVYTYGQIIRFDLCFSLATDVDCIEIGIDIRDEDKRRVFGATRACPRRLVGPMSAGTYRAQYHLVANFPEGRHTVGFAFVGYGAGERVELGRYEDLASFHVTIPRAMPSVGYTSVPIELDCEWVDSSVFGHVADAAGTLTSDAVLADLVAGDTFNLPVTLYNGSSQDWISPHLDPIRISYRWDDGANLVVSSGEQSSLPSGRLAAGQVIDAEMIVVAPPVPGRYRLVAGLVQERTGWFEQLGFAPFVEDFTVAAESAPRIYHGADARLFSQVGRRAGRTLVSGGRTGFLMYGPYASLSRGRYAVHCDGWRESQGEVWMDVCCDRGERILVRQDVSSDFASPLVDADFELTESVHDLEVRIWVSADAQVTIHSVQIEFRQE</sequence>
<dbReference type="Gene3D" id="3.40.50.300">
    <property type="entry name" value="P-loop containing nucleotide triphosphate hydrolases"/>
    <property type="match status" value="1"/>
</dbReference>
<accession>A0ABR5TAV2</accession>
<dbReference type="Gene3D" id="2.60.40.10">
    <property type="entry name" value="Immunoglobulins"/>
    <property type="match status" value="1"/>
</dbReference>
<evidence type="ECO:0000313" key="2">
    <source>
        <dbReference type="Proteomes" id="UP000070255"/>
    </source>
</evidence>
<dbReference type="CDD" id="cd10147">
    <property type="entry name" value="Wzt_C-like"/>
    <property type="match status" value="1"/>
</dbReference>
<dbReference type="InterPro" id="IPR005331">
    <property type="entry name" value="Sulfotransferase"/>
</dbReference>
<dbReference type="Proteomes" id="UP000070255">
    <property type="component" value="Unassembled WGS sequence"/>
</dbReference>
<evidence type="ECO:0000313" key="1">
    <source>
        <dbReference type="EMBL" id="KWZ42122.1"/>
    </source>
</evidence>
<name>A0ABR5TAV2_9BURK</name>
<dbReference type="InterPro" id="IPR029439">
    <property type="entry name" value="Wzt_C"/>
</dbReference>
<gene>
    <name evidence="1" type="ORF">WS72_03975</name>
</gene>
<comment type="caution">
    <text evidence="1">The sequence shown here is derived from an EMBL/GenBank/DDBJ whole genome shotgun (WGS) entry which is preliminary data.</text>
</comment>
<dbReference type="InterPro" id="IPR013783">
    <property type="entry name" value="Ig-like_fold"/>
</dbReference>